<dbReference type="GO" id="GO:0045087">
    <property type="term" value="P:innate immune response"/>
    <property type="evidence" value="ECO:0007669"/>
    <property type="project" value="TreeGrafter"/>
</dbReference>
<reference evidence="11" key="2">
    <citation type="submission" date="2025-09" db="UniProtKB">
        <authorList>
            <consortium name="Ensembl"/>
        </authorList>
    </citation>
    <scope>IDENTIFICATION</scope>
</reference>
<feature type="region of interest" description="Disordered" evidence="8">
    <location>
        <begin position="368"/>
        <end position="394"/>
    </location>
</feature>
<dbReference type="InterPro" id="IPR047153">
    <property type="entry name" value="TRIM45/56/19-like"/>
</dbReference>
<dbReference type="Pfam" id="PF00643">
    <property type="entry name" value="zf-B_box"/>
    <property type="match status" value="1"/>
</dbReference>
<dbReference type="Pfam" id="PF00097">
    <property type="entry name" value="zf-C3HC4"/>
    <property type="match status" value="1"/>
</dbReference>
<evidence type="ECO:0000256" key="2">
    <source>
        <dbReference type="ARBA" id="ARBA00008518"/>
    </source>
</evidence>
<evidence type="ECO:0000256" key="6">
    <source>
        <dbReference type="ARBA" id="ARBA00022833"/>
    </source>
</evidence>
<dbReference type="GO" id="GO:0008270">
    <property type="term" value="F:zinc ion binding"/>
    <property type="evidence" value="ECO:0007669"/>
    <property type="project" value="UniProtKB-KW"/>
</dbReference>
<dbReference type="PANTHER" id="PTHR25462:SF299">
    <property type="entry name" value="E3 UBIQUITIN-PROTEIN LIGASE TRIM56"/>
    <property type="match status" value="1"/>
</dbReference>
<dbReference type="GO" id="GO:0005654">
    <property type="term" value="C:nucleoplasm"/>
    <property type="evidence" value="ECO:0007669"/>
    <property type="project" value="TreeGrafter"/>
</dbReference>
<dbReference type="InterPro" id="IPR018957">
    <property type="entry name" value="Znf_C3HC4_RING-type"/>
</dbReference>
<evidence type="ECO:0000259" key="9">
    <source>
        <dbReference type="PROSITE" id="PS50089"/>
    </source>
</evidence>
<dbReference type="PANTHER" id="PTHR25462">
    <property type="entry name" value="BONUS, ISOFORM C-RELATED"/>
    <property type="match status" value="1"/>
</dbReference>
<dbReference type="GO" id="GO:0061630">
    <property type="term" value="F:ubiquitin protein ligase activity"/>
    <property type="evidence" value="ECO:0007669"/>
    <property type="project" value="UniProtKB-EC"/>
</dbReference>
<dbReference type="InterPro" id="IPR011042">
    <property type="entry name" value="6-blade_b-propeller_TolB-like"/>
</dbReference>
<dbReference type="CDD" id="cd19810">
    <property type="entry name" value="Bbox1_TRIM56_C-V"/>
    <property type="match status" value="1"/>
</dbReference>
<dbReference type="Gene3D" id="3.30.40.10">
    <property type="entry name" value="Zinc/RING finger domain, C3HC4 (zinc finger)"/>
    <property type="match status" value="1"/>
</dbReference>
<dbReference type="SUPFAM" id="SSF57850">
    <property type="entry name" value="RING/U-box"/>
    <property type="match status" value="1"/>
</dbReference>
<comment type="catalytic activity">
    <reaction evidence="1">
        <text>S-ubiquitinyl-[E2 ubiquitin-conjugating enzyme]-L-cysteine + [acceptor protein]-L-lysine = [E2 ubiquitin-conjugating enzyme]-L-cysteine + N(6)-ubiquitinyl-[acceptor protein]-L-lysine.</text>
        <dbReference type="EC" id="2.3.2.27"/>
    </reaction>
</comment>
<dbReference type="Ensembl" id="ENSPCET00000016224.1">
    <property type="protein sequence ID" value="ENSPCEP00000015669.1"/>
    <property type="gene ID" value="ENSPCEG00000012373.1"/>
</dbReference>
<dbReference type="Gene3D" id="2.120.10.30">
    <property type="entry name" value="TolB, C-terminal domain"/>
    <property type="match status" value="1"/>
</dbReference>
<dbReference type="SUPFAM" id="SSF101898">
    <property type="entry name" value="NHL repeat"/>
    <property type="match status" value="1"/>
</dbReference>
<comment type="similarity">
    <text evidence="2">Belongs to the TRIM/RBCC family.</text>
</comment>
<accession>A0A8C8S7P9</accession>
<dbReference type="SUPFAM" id="SSF57845">
    <property type="entry name" value="B-box zinc-binding domain"/>
    <property type="match status" value="1"/>
</dbReference>
<feature type="domain" description="RING-type" evidence="9">
    <location>
        <begin position="19"/>
        <end position="59"/>
    </location>
</feature>
<reference evidence="11" key="1">
    <citation type="submission" date="2025-08" db="UniProtKB">
        <authorList>
            <consortium name="Ensembl"/>
        </authorList>
    </citation>
    <scope>IDENTIFICATION</scope>
</reference>
<dbReference type="InterPro" id="IPR001841">
    <property type="entry name" value="Znf_RING"/>
</dbReference>
<dbReference type="Proteomes" id="UP000694393">
    <property type="component" value="Unplaced"/>
</dbReference>
<feature type="domain" description="B box-type" evidence="10">
    <location>
        <begin position="156"/>
        <end position="197"/>
    </location>
</feature>
<dbReference type="EC" id="2.3.2.27" evidence="3"/>
<evidence type="ECO:0000256" key="3">
    <source>
        <dbReference type="ARBA" id="ARBA00012483"/>
    </source>
</evidence>
<keyword evidence="12" id="KW-1185">Reference proteome</keyword>
<organism evidence="11 12">
    <name type="scientific">Pelusios castaneus</name>
    <name type="common">West African mud turtle</name>
    <dbReference type="NCBI Taxonomy" id="367368"/>
    <lineage>
        <taxon>Eukaryota</taxon>
        <taxon>Metazoa</taxon>
        <taxon>Chordata</taxon>
        <taxon>Craniata</taxon>
        <taxon>Vertebrata</taxon>
        <taxon>Euteleostomi</taxon>
        <taxon>Archelosauria</taxon>
        <taxon>Testudinata</taxon>
        <taxon>Testudines</taxon>
        <taxon>Pleurodira</taxon>
        <taxon>Pelomedusidae</taxon>
        <taxon>Pelusios</taxon>
    </lineage>
</organism>
<dbReference type="InterPro" id="IPR000315">
    <property type="entry name" value="Znf_B-box"/>
</dbReference>
<dbReference type="Gene3D" id="4.10.830.40">
    <property type="match status" value="1"/>
</dbReference>
<dbReference type="GO" id="GO:0060340">
    <property type="term" value="P:positive regulation of type I interferon-mediated signaling pathway"/>
    <property type="evidence" value="ECO:0007669"/>
    <property type="project" value="TreeGrafter"/>
</dbReference>
<dbReference type="SMART" id="SM00184">
    <property type="entry name" value="RING"/>
    <property type="match status" value="1"/>
</dbReference>
<evidence type="ECO:0000256" key="1">
    <source>
        <dbReference type="ARBA" id="ARBA00000900"/>
    </source>
</evidence>
<dbReference type="PROSITE" id="PS50089">
    <property type="entry name" value="ZF_RING_2"/>
    <property type="match status" value="1"/>
</dbReference>
<feature type="compositionally biased region" description="Pro residues" evidence="8">
    <location>
        <begin position="379"/>
        <end position="394"/>
    </location>
</feature>
<dbReference type="Gene3D" id="3.30.160.60">
    <property type="entry name" value="Classic Zinc Finger"/>
    <property type="match status" value="1"/>
</dbReference>
<evidence type="ECO:0000313" key="11">
    <source>
        <dbReference type="Ensembl" id="ENSPCEP00000015669.1"/>
    </source>
</evidence>
<name>A0A8C8S7P9_9SAUR</name>
<dbReference type="InterPro" id="IPR017907">
    <property type="entry name" value="Znf_RING_CS"/>
</dbReference>
<keyword evidence="5 7" id="KW-0863">Zinc-finger</keyword>
<proteinExistence type="inferred from homology"/>
<evidence type="ECO:0000256" key="5">
    <source>
        <dbReference type="ARBA" id="ARBA00022771"/>
    </source>
</evidence>
<evidence type="ECO:0000256" key="8">
    <source>
        <dbReference type="SAM" id="MobiDB-lite"/>
    </source>
</evidence>
<dbReference type="SMART" id="SM00336">
    <property type="entry name" value="BBOX"/>
    <property type="match status" value="1"/>
</dbReference>
<dbReference type="FunFam" id="3.30.160.60:FF:001287">
    <property type="entry name" value="E3 ubiquitin-protein ligase TRIM56"/>
    <property type="match status" value="1"/>
</dbReference>
<keyword evidence="6" id="KW-0862">Zinc</keyword>
<dbReference type="PROSITE" id="PS00518">
    <property type="entry name" value="ZF_RING_1"/>
    <property type="match status" value="1"/>
</dbReference>
<protein>
    <recommendedName>
        <fullName evidence="3">RING-type E3 ubiquitin transferase</fullName>
        <ecNumber evidence="3">2.3.2.27</ecNumber>
    </recommendedName>
</protein>
<dbReference type="InterPro" id="IPR013083">
    <property type="entry name" value="Znf_RING/FYVE/PHD"/>
</dbReference>
<evidence type="ECO:0000259" key="10">
    <source>
        <dbReference type="PROSITE" id="PS50119"/>
    </source>
</evidence>
<dbReference type="PROSITE" id="PS50119">
    <property type="entry name" value="ZF_BBOX"/>
    <property type="match status" value="1"/>
</dbReference>
<evidence type="ECO:0000256" key="7">
    <source>
        <dbReference type="PROSITE-ProRule" id="PRU00024"/>
    </source>
</evidence>
<keyword evidence="4" id="KW-0479">Metal-binding</keyword>
<evidence type="ECO:0000313" key="12">
    <source>
        <dbReference type="Proteomes" id="UP000694393"/>
    </source>
</evidence>
<evidence type="ECO:0000256" key="4">
    <source>
        <dbReference type="ARBA" id="ARBA00022723"/>
    </source>
</evidence>
<sequence>MASDTPSLSDAITADFLTCPICLERLRQPKILSCLHTYCQGCLEGLLDDRPALRCPECREEVPLPQGVAGLKTNFFVNGLLELVRPGGEADLSCSLCPLLGQEGSRPAVSRCLDCADNLCQACATGHRCSRLTHTHRLVSVQSYLSGHHDEEIRQRRAVRCQEHPGEELRFLCQPCASPICRECRLGSHLEHPCQTMVEAAEARRPLVAELLTGVEEMAGQVAQGRVVLEEELSQLRLHEAGLRDVVERTCADVARRLLTHKEEVLATLRHHVEGCEKAAGLLRAQLELQEQLARSTAAFARKVLGLGREVEIVSLESMITQRLGWLRGFRWEPLRMPRPRLDIRADLQSLGSLFQLELSEAELASCREHSVQKDTPAPQLPTPAPQLPAPIPEPSPRRLPPVARLSCSFSVRVPGDKKRPRITGICPLGTRELLLADEENQALKRFSLQGEFQGSVPVHGGVAPCSVAVVGSKVAYTAGSRLYLAEKDGSLLWQKALRPTQASHAVTAAAEGGKDVAVSVSGHLEVYDPQGELVEKIFPDGHNRLAMVFVASRCGSYVASDWHRRSVVAFDGHGQVQLELNEEQLEQCQPGAICADDRGHIYVALRELNKVVAFGPGGEALGPFLTTRHGIEKARVATITGDGRFAMALSNGTVHVFRIQYPGQ</sequence>
<dbReference type="AlphaFoldDB" id="A0A8C8S7P9"/>